<organism evidence="1 2">
    <name type="scientific">Torulaspora globosa</name>
    <dbReference type="NCBI Taxonomy" id="48254"/>
    <lineage>
        <taxon>Eukaryota</taxon>
        <taxon>Fungi</taxon>
        <taxon>Dikarya</taxon>
        <taxon>Ascomycota</taxon>
        <taxon>Saccharomycotina</taxon>
        <taxon>Saccharomycetes</taxon>
        <taxon>Saccharomycetales</taxon>
        <taxon>Saccharomycetaceae</taxon>
        <taxon>Torulaspora</taxon>
    </lineage>
</organism>
<dbReference type="OrthoDB" id="5223508at2759"/>
<dbReference type="GeneID" id="59323805"/>
<keyword evidence="2" id="KW-1185">Reference proteome</keyword>
<dbReference type="KEGG" id="tgb:HG536_0A05230"/>
<dbReference type="AlphaFoldDB" id="A0A7G3ZB22"/>
<evidence type="ECO:0000313" key="2">
    <source>
        <dbReference type="Proteomes" id="UP000515788"/>
    </source>
</evidence>
<proteinExistence type="predicted"/>
<gene>
    <name evidence="1" type="ORF">HG536_0A05230</name>
</gene>
<accession>A0A7G3ZB22</accession>
<reference evidence="1 2" key="1">
    <citation type="submission" date="2020-06" db="EMBL/GenBank/DDBJ databases">
        <title>The yeast mating-type switching endonuclease HO is a domesticated member of an unorthodox homing genetic element family.</title>
        <authorList>
            <person name="Coughlan A.Y."/>
            <person name="Lombardi L."/>
            <person name="Braun-Galleani S."/>
            <person name="Martos A.R."/>
            <person name="Galeote V."/>
            <person name="Bigey F."/>
            <person name="Dequin S."/>
            <person name="Byrne K.P."/>
            <person name="Wolfe K.H."/>
        </authorList>
    </citation>
    <scope>NUCLEOTIDE SEQUENCE [LARGE SCALE GENOMIC DNA]</scope>
    <source>
        <strain evidence="1 2">CBS764</strain>
    </source>
</reference>
<dbReference type="EMBL" id="CP059246">
    <property type="protein sequence ID" value="QLL30708.1"/>
    <property type="molecule type" value="Genomic_DNA"/>
</dbReference>
<dbReference type="Proteomes" id="UP000515788">
    <property type="component" value="Chromosome 1"/>
</dbReference>
<sequence length="338" mass="37864">MPKTTTNCERLIQSSSWEAQLAEFRSILRVLSMGKGLAKHGFKSGVLPVTRSILKNPTTKQETIVAKVNAPKPKGPKGVGYAEGVAHPKNSHREPSRVKFLDVEELIQKTAAAPSGIKASVTPQQQTKLRKAELRRQYLSEAFRQEEARLIALGKLMEEKKEALEQERKAEISLLNQSKSSDLTIPTLEGILEGPLMRQRTPEEKKLHRMKRKYNREVMEFRAKERKLEDLLHLYHVSDEFIVTEAQLLKKIDEAFANEGSDVLRTRLSMGASRIRSRNESSIGDALFGTLGAGEHVGLPPVKEFLSGEMKSFADQVDLKSSQIIAQKKSDVDTILQA</sequence>
<dbReference type="Pfam" id="PF26163">
    <property type="entry name" value="mS26"/>
    <property type="match status" value="1"/>
</dbReference>
<name>A0A7G3ZB22_9SACH</name>
<dbReference type="InterPro" id="IPR058940">
    <property type="entry name" value="mS26_fungi"/>
</dbReference>
<dbReference type="CDD" id="cd23703">
    <property type="entry name" value="mS26_PET12"/>
    <property type="match status" value="1"/>
</dbReference>
<dbReference type="RefSeq" id="XP_037137383.1">
    <property type="nucleotide sequence ID" value="XM_037281488.1"/>
</dbReference>
<protein>
    <submittedName>
        <fullName evidence="1">Uncharacterized protein</fullName>
    </submittedName>
</protein>
<evidence type="ECO:0000313" key="1">
    <source>
        <dbReference type="EMBL" id="QLL30708.1"/>
    </source>
</evidence>